<name>A0ACC2P2Z8_9HYME</name>
<protein>
    <submittedName>
        <fullName evidence="1">Uncharacterized protein</fullName>
    </submittedName>
</protein>
<keyword evidence="2" id="KW-1185">Reference proteome</keyword>
<sequence length="134" mass="15637">MKKGKGRQATKNDVVSKLKGNNKLAKNIVQIEAAVLEQISDLQDKQLEMGHRIVDELIRLRKAGRTGKVQAENSPFPVVERKWNDEEESWENKYRSEKTISVIVYTIAEYLFKEMFLNCICFILTFEKLKLFRT</sequence>
<gene>
    <name evidence="1" type="ORF">QAD02_013630</name>
</gene>
<comment type="caution">
    <text evidence="1">The sequence shown here is derived from an EMBL/GenBank/DDBJ whole genome shotgun (WGS) entry which is preliminary data.</text>
</comment>
<dbReference type="EMBL" id="CM056742">
    <property type="protein sequence ID" value="KAJ8677843.1"/>
    <property type="molecule type" value="Genomic_DNA"/>
</dbReference>
<proteinExistence type="predicted"/>
<accession>A0ACC2P2Z8</accession>
<dbReference type="Proteomes" id="UP001239111">
    <property type="component" value="Chromosome 2"/>
</dbReference>
<evidence type="ECO:0000313" key="1">
    <source>
        <dbReference type="EMBL" id="KAJ8677843.1"/>
    </source>
</evidence>
<organism evidence="1 2">
    <name type="scientific">Eretmocerus hayati</name>
    <dbReference type="NCBI Taxonomy" id="131215"/>
    <lineage>
        <taxon>Eukaryota</taxon>
        <taxon>Metazoa</taxon>
        <taxon>Ecdysozoa</taxon>
        <taxon>Arthropoda</taxon>
        <taxon>Hexapoda</taxon>
        <taxon>Insecta</taxon>
        <taxon>Pterygota</taxon>
        <taxon>Neoptera</taxon>
        <taxon>Endopterygota</taxon>
        <taxon>Hymenoptera</taxon>
        <taxon>Apocrita</taxon>
        <taxon>Proctotrupomorpha</taxon>
        <taxon>Chalcidoidea</taxon>
        <taxon>Aphelinidae</taxon>
        <taxon>Aphelininae</taxon>
        <taxon>Eretmocerus</taxon>
    </lineage>
</organism>
<reference evidence="1" key="1">
    <citation type="submission" date="2023-04" db="EMBL/GenBank/DDBJ databases">
        <title>A chromosome-level genome assembly of the parasitoid wasp Eretmocerus hayati.</title>
        <authorList>
            <person name="Zhong Y."/>
            <person name="Liu S."/>
            <person name="Liu Y."/>
        </authorList>
    </citation>
    <scope>NUCLEOTIDE SEQUENCE</scope>
    <source>
        <strain evidence="1">ZJU_SS_LIU_2023</strain>
    </source>
</reference>
<evidence type="ECO:0000313" key="2">
    <source>
        <dbReference type="Proteomes" id="UP001239111"/>
    </source>
</evidence>